<dbReference type="GO" id="GO:0006281">
    <property type="term" value="P:DNA repair"/>
    <property type="evidence" value="ECO:0007669"/>
    <property type="project" value="InterPro"/>
</dbReference>
<dbReference type="PANTHER" id="PTHR36928">
    <property type="entry name" value="PHOSPHATASE YCDX-RELATED"/>
    <property type="match status" value="1"/>
</dbReference>
<keyword evidence="6" id="KW-0269">Exonuclease</keyword>
<evidence type="ECO:0000313" key="6">
    <source>
        <dbReference type="EMBL" id="GAV25124.1"/>
    </source>
</evidence>
<protein>
    <submittedName>
        <fullName evidence="6">DNA polymerase/3'-5' exonuclease PolX</fullName>
    </submittedName>
</protein>
<dbReference type="EMBL" id="BDJL01000031">
    <property type="protein sequence ID" value="GAV25124.1"/>
    <property type="molecule type" value="Genomic_DNA"/>
</dbReference>
<dbReference type="SUPFAM" id="SSF47781">
    <property type="entry name" value="RuvA domain 2-like"/>
    <property type="match status" value="1"/>
</dbReference>
<dbReference type="SUPFAM" id="SSF81301">
    <property type="entry name" value="Nucleotidyltransferase"/>
    <property type="match status" value="1"/>
</dbReference>
<dbReference type="InterPro" id="IPR022311">
    <property type="entry name" value="PolX-like"/>
</dbReference>
<reference evidence="7" key="1">
    <citation type="submission" date="2016-12" db="EMBL/GenBank/DDBJ databases">
        <title>Draft Genome Sequences od Carboxydothermus pertinax and islandicus, Hydrogenogenic Carboxydotrophic Bacteria.</title>
        <authorList>
            <person name="Fukuyama Y."/>
            <person name="Ohmae K."/>
            <person name="Yoneda Y."/>
            <person name="Yoshida T."/>
            <person name="Sako Y."/>
        </authorList>
    </citation>
    <scope>NUCLEOTIDE SEQUENCE [LARGE SCALE GENOMIC DNA]</scope>
    <source>
        <strain evidence="7">SET</strain>
    </source>
</reference>
<dbReference type="GO" id="GO:0003677">
    <property type="term" value="F:DNA binding"/>
    <property type="evidence" value="ECO:0007669"/>
    <property type="project" value="InterPro"/>
</dbReference>
<feature type="domain" description="Polymerase/histidinol phosphatase N-terminal" evidence="4">
    <location>
        <begin position="316"/>
        <end position="395"/>
    </location>
</feature>
<dbReference type="AlphaFoldDB" id="A0A1L8D1X8"/>
<evidence type="ECO:0000259" key="4">
    <source>
        <dbReference type="SMART" id="SM00481"/>
    </source>
</evidence>
<dbReference type="InterPro" id="IPR010994">
    <property type="entry name" value="RuvA_2-like"/>
</dbReference>
<evidence type="ECO:0000256" key="2">
    <source>
        <dbReference type="ARBA" id="ARBA00022705"/>
    </source>
</evidence>
<accession>A0A1L8D1X8</accession>
<dbReference type="Pfam" id="PF14716">
    <property type="entry name" value="HHH_8"/>
    <property type="match status" value="1"/>
</dbReference>
<keyword evidence="6" id="KW-0378">Hydrolase</keyword>
<dbReference type="SUPFAM" id="SSF47802">
    <property type="entry name" value="DNA polymerase beta, N-terminal domain-like"/>
    <property type="match status" value="1"/>
</dbReference>
<evidence type="ECO:0000256" key="1">
    <source>
        <dbReference type="ARBA" id="ARBA00022634"/>
    </source>
</evidence>
<organism evidence="6 7">
    <name type="scientific">Carboxydothermus islandicus</name>
    <dbReference type="NCBI Taxonomy" id="661089"/>
    <lineage>
        <taxon>Bacteria</taxon>
        <taxon>Bacillati</taxon>
        <taxon>Bacillota</taxon>
        <taxon>Clostridia</taxon>
        <taxon>Thermoanaerobacterales</taxon>
        <taxon>Thermoanaerobacteraceae</taxon>
        <taxon>Carboxydothermus</taxon>
    </lineage>
</organism>
<dbReference type="SUPFAM" id="SSF89550">
    <property type="entry name" value="PHP domain-like"/>
    <property type="match status" value="1"/>
</dbReference>
<dbReference type="InterPro" id="IPR050243">
    <property type="entry name" value="PHP_phosphatase"/>
</dbReference>
<feature type="domain" description="DNA-directed DNA polymerase X" evidence="5">
    <location>
        <begin position="1"/>
        <end position="292"/>
    </location>
</feature>
<keyword evidence="1" id="KW-0237">DNA synthesis</keyword>
<dbReference type="SMART" id="SM00481">
    <property type="entry name" value="POLIIIAc"/>
    <property type="match status" value="1"/>
</dbReference>
<dbReference type="Pfam" id="PF02811">
    <property type="entry name" value="PHP"/>
    <property type="match status" value="1"/>
</dbReference>
<feature type="domain" description="Helix-hairpin-helix DNA-binding motif class 1" evidence="3">
    <location>
        <begin position="125"/>
        <end position="144"/>
    </location>
</feature>
<evidence type="ECO:0000313" key="7">
    <source>
        <dbReference type="Proteomes" id="UP000187338"/>
    </source>
</evidence>
<dbReference type="Gene3D" id="1.10.150.110">
    <property type="entry name" value="DNA polymerase beta, N-terminal domain-like"/>
    <property type="match status" value="1"/>
</dbReference>
<dbReference type="STRING" id="661089.ciss_10570"/>
<dbReference type="GO" id="GO:0003887">
    <property type="term" value="F:DNA-directed DNA polymerase activity"/>
    <property type="evidence" value="ECO:0007669"/>
    <property type="project" value="InterPro"/>
</dbReference>
<gene>
    <name evidence="6" type="ORF">ciss_10570</name>
</gene>
<dbReference type="PANTHER" id="PTHR36928:SF1">
    <property type="entry name" value="PHOSPHATASE YCDX-RELATED"/>
    <property type="match status" value="1"/>
</dbReference>
<dbReference type="Pfam" id="PF14520">
    <property type="entry name" value="HHH_5"/>
    <property type="match status" value="1"/>
</dbReference>
<dbReference type="InterPro" id="IPR003141">
    <property type="entry name" value="Pol/His_phosphatase_N"/>
</dbReference>
<dbReference type="RefSeq" id="WP_075865293.1">
    <property type="nucleotide sequence ID" value="NZ_BDJL01000031.1"/>
</dbReference>
<dbReference type="Gene3D" id="3.20.20.140">
    <property type="entry name" value="Metal-dependent hydrolases"/>
    <property type="match status" value="1"/>
</dbReference>
<keyword evidence="7" id="KW-1185">Reference proteome</keyword>
<dbReference type="InterPro" id="IPR004013">
    <property type="entry name" value="PHP_dom"/>
</dbReference>
<proteinExistence type="predicted"/>
<dbReference type="PIRSF" id="PIRSF005047">
    <property type="entry name" value="UCP005047_YshC"/>
    <property type="match status" value="1"/>
</dbReference>
<dbReference type="OrthoDB" id="9808747at2"/>
<dbReference type="GO" id="GO:0005829">
    <property type="term" value="C:cytosol"/>
    <property type="evidence" value="ECO:0007669"/>
    <property type="project" value="TreeGrafter"/>
</dbReference>
<dbReference type="SMART" id="SM00278">
    <property type="entry name" value="HhH1"/>
    <property type="match status" value="3"/>
</dbReference>
<dbReference type="InterPro" id="IPR010996">
    <property type="entry name" value="HHH_MUS81"/>
</dbReference>
<dbReference type="GO" id="GO:0004527">
    <property type="term" value="F:exonuclease activity"/>
    <property type="evidence" value="ECO:0007669"/>
    <property type="project" value="UniProtKB-KW"/>
</dbReference>
<dbReference type="GO" id="GO:0008270">
    <property type="term" value="F:zinc ion binding"/>
    <property type="evidence" value="ECO:0007669"/>
    <property type="project" value="TreeGrafter"/>
</dbReference>
<dbReference type="InterPro" id="IPR027421">
    <property type="entry name" value="DNA_pol_lamdba_lyase_dom_sf"/>
</dbReference>
<dbReference type="InterPro" id="IPR003583">
    <property type="entry name" value="Hlx-hairpin-Hlx_DNA-bd_motif"/>
</dbReference>
<dbReference type="Proteomes" id="UP000187338">
    <property type="component" value="Unassembled WGS sequence"/>
</dbReference>
<dbReference type="InterPro" id="IPR016195">
    <property type="entry name" value="Pol/histidinol_Pase-like"/>
</dbReference>
<feature type="domain" description="Helix-hairpin-helix DNA-binding motif class 1" evidence="3">
    <location>
        <begin position="90"/>
        <end position="109"/>
    </location>
</feature>
<dbReference type="Gene3D" id="1.10.150.20">
    <property type="entry name" value="5' to 3' exonuclease, C-terminal subdomain"/>
    <property type="match status" value="1"/>
</dbReference>
<dbReference type="CDD" id="cd07436">
    <property type="entry name" value="PHP_PolX"/>
    <property type="match status" value="1"/>
</dbReference>
<dbReference type="SMART" id="SM00483">
    <property type="entry name" value="POLXc"/>
    <property type="match status" value="1"/>
</dbReference>
<keyword evidence="6" id="KW-0540">Nuclease</keyword>
<feature type="domain" description="Helix-hairpin-helix DNA-binding motif class 1" evidence="3">
    <location>
        <begin position="50"/>
        <end position="69"/>
    </location>
</feature>
<evidence type="ECO:0000259" key="5">
    <source>
        <dbReference type="SMART" id="SM00483"/>
    </source>
</evidence>
<dbReference type="InterPro" id="IPR047967">
    <property type="entry name" value="PolX_PHP"/>
</dbReference>
<dbReference type="InterPro" id="IPR043519">
    <property type="entry name" value="NT_sf"/>
</dbReference>
<evidence type="ECO:0000259" key="3">
    <source>
        <dbReference type="SMART" id="SM00278"/>
    </source>
</evidence>
<sequence>MISLQLSRIFSEMALMLEYKEENFFKINAYRQAARILRNIEDLERFISEDRLEELPGIGKNLREKILEYYRTGRIAEYEKLKGEIPLIIFDLLKIPGIGVKTAKQIFEVYRPDTLDEVESLAKAHKLKEIPGIGSKTEQQILVGIASAREWQEKIPVSLYSRNQTELLELIKSLPGVEKVSSTGSLRLKEEIIPYYHFLIVFNGSKEKFSELMENLGFKLLEQQDGMLFLAPEGFKVKIDFATFDSWGNKLFLTTGPESFVKAIGVLEKSFSDEEIIFKSRGLPYVEPELRTAEGVLEFLNEADTTDLITAADIKGDLHIHSQHSDGINSIKDLALAAQKLGYEYISINDHSKSLTVAKGLDEERLLAQIEEIEALNRELEGITVLKGIEVEILKDGSLDLPDKLLAQLDVVVASVHTGFKLPREEQTARIIEAIKNEHVDIIGHPTGRLLGRRDQYDVDVEEIIVQAAKYSTALEINSSPERLDLKDEYVNRARQEGVLIAINTDAHDTYRLANDLQFGVTVARKALLTKKDVLNAKDLNSLKKFLRRK</sequence>
<dbReference type="FunFam" id="3.20.20.140:FF:000047">
    <property type="entry name" value="PHP domain-containing protein"/>
    <property type="match status" value="1"/>
</dbReference>
<dbReference type="InterPro" id="IPR002054">
    <property type="entry name" value="DNA-dir_DNA_pol_X"/>
</dbReference>
<name>A0A1L8D1X8_9THEO</name>
<keyword evidence="2" id="KW-0235">DNA replication</keyword>
<dbReference type="GO" id="GO:0042578">
    <property type="term" value="F:phosphoric ester hydrolase activity"/>
    <property type="evidence" value="ECO:0007669"/>
    <property type="project" value="TreeGrafter"/>
</dbReference>
<comment type="caution">
    <text evidence="6">The sequence shown here is derived from an EMBL/GenBank/DDBJ whole genome shotgun (WGS) entry which is preliminary data.</text>
</comment>